<name>A0A803LXA2_CHEQI</name>
<sequence>MAPGEKTVLQFGGSTSLNVKVHPLVIFNICDCYVRRPDQAERVIGTLLGYLLPDGTVDVRNSYAVPHNEYSDQVALDIEYHHNMLTSHQKVNPKEVIVGWYSTGFGVTGGSALIHEFYSREVANPVHLTVDTTFRNGEATIKAFVSVSLSLGDQPLAAQFQEIPAELRMSEAERVGYELLKSTVADKIPSDLEGMESTLERLLALIDETYKYVDDVVESRVAPDNKIGRFLAEAVSSLPKLSPSAFDKLVNDSLQDQLLLVYLSSITRTQLSLAEKLNTAAQILCAMEAVSVYKYIRWLRLVSIAIEVEDYNVVLLLRTIGPCACIVALHAKL</sequence>
<dbReference type="InterPro" id="IPR027531">
    <property type="entry name" value="eIF3f"/>
</dbReference>
<dbReference type="Gene3D" id="3.40.140.10">
    <property type="entry name" value="Cytidine Deaminase, domain 2"/>
    <property type="match status" value="1"/>
</dbReference>
<dbReference type="PANTHER" id="PTHR10540">
    <property type="entry name" value="EUKARYOTIC TRANSLATION INITIATION FACTOR 3 SUBUNIT F-RELATED"/>
    <property type="match status" value="1"/>
</dbReference>
<dbReference type="FunFam" id="3.40.140.10:FF:000034">
    <property type="entry name" value="Eukaryotic translation initiation factor 3 subunit F"/>
    <property type="match status" value="1"/>
</dbReference>
<dbReference type="InterPro" id="IPR024969">
    <property type="entry name" value="EIF3F/CSN6-like_C"/>
</dbReference>
<reference evidence="6" key="2">
    <citation type="submission" date="2021-03" db="UniProtKB">
        <authorList>
            <consortium name="EnsemblPlants"/>
        </authorList>
    </citation>
    <scope>IDENTIFICATION</scope>
</reference>
<dbReference type="SMART" id="SM00232">
    <property type="entry name" value="JAB_MPN"/>
    <property type="match status" value="1"/>
</dbReference>
<dbReference type="InterPro" id="IPR037518">
    <property type="entry name" value="MPN"/>
</dbReference>
<dbReference type="Pfam" id="PF13012">
    <property type="entry name" value="MitMem_reg"/>
    <property type="match status" value="1"/>
</dbReference>
<evidence type="ECO:0000256" key="2">
    <source>
        <dbReference type="ARBA" id="ARBA00022540"/>
    </source>
</evidence>
<proteinExistence type="inferred from homology"/>
<keyword evidence="7" id="KW-1185">Reference proteome</keyword>
<dbReference type="PANTHER" id="PTHR10540:SF6">
    <property type="entry name" value="EUKARYOTIC TRANSLATION INITIATION FACTOR 3 SUBUNIT F"/>
    <property type="match status" value="1"/>
</dbReference>
<dbReference type="Pfam" id="PF01398">
    <property type="entry name" value="JAB"/>
    <property type="match status" value="1"/>
</dbReference>
<evidence type="ECO:0000256" key="1">
    <source>
        <dbReference type="ARBA" id="ARBA00022490"/>
    </source>
</evidence>
<comment type="similarity">
    <text evidence="4">Belongs to the eIF-3 subunit F family.</text>
</comment>
<dbReference type="GO" id="GO:0003743">
    <property type="term" value="F:translation initiation factor activity"/>
    <property type="evidence" value="ECO:0007669"/>
    <property type="project" value="UniProtKB-UniRule"/>
</dbReference>
<dbReference type="HAMAP" id="MF_03005">
    <property type="entry name" value="eIF3f"/>
    <property type="match status" value="1"/>
</dbReference>
<dbReference type="GO" id="GO:0016282">
    <property type="term" value="C:eukaryotic 43S preinitiation complex"/>
    <property type="evidence" value="ECO:0007669"/>
    <property type="project" value="UniProtKB-UniRule"/>
</dbReference>
<comment type="function">
    <text evidence="4">Component of the eukaryotic translation initiation factor 3 (eIF-3) complex, which is involved in protein synthesis of a specialized repertoire of mRNAs and, together with other initiation factors, stimulates binding of mRNA and methionyl-tRNAi to the 40S ribosome. The eIF-3 complex specifically targets and initiates translation of a subset of mRNAs involved in cell proliferation.</text>
</comment>
<dbReference type="GO" id="GO:0033290">
    <property type="term" value="C:eukaryotic 48S preinitiation complex"/>
    <property type="evidence" value="ECO:0007669"/>
    <property type="project" value="UniProtKB-UniRule"/>
</dbReference>
<dbReference type="AlphaFoldDB" id="A0A803LXA2"/>
<dbReference type="GO" id="GO:0008237">
    <property type="term" value="F:metallopeptidase activity"/>
    <property type="evidence" value="ECO:0007669"/>
    <property type="project" value="InterPro"/>
</dbReference>
<evidence type="ECO:0000259" key="5">
    <source>
        <dbReference type="PROSITE" id="PS50249"/>
    </source>
</evidence>
<evidence type="ECO:0000256" key="3">
    <source>
        <dbReference type="ARBA" id="ARBA00022917"/>
    </source>
</evidence>
<comment type="subunit">
    <text evidence="4">Component of the eukaryotic translation initiation factor 3 (eIF-3) complex.</text>
</comment>
<evidence type="ECO:0000313" key="6">
    <source>
        <dbReference type="EnsemblPlants" id="AUR62020103-RA:cds"/>
    </source>
</evidence>
<dbReference type="InterPro" id="IPR000555">
    <property type="entry name" value="JAMM/MPN+_dom"/>
</dbReference>
<protein>
    <recommendedName>
        <fullName evidence="4">Eukaryotic translation initiation factor 3 subunit F</fullName>
        <shortName evidence="4">eIF3f</shortName>
    </recommendedName>
    <alternativeName>
        <fullName evidence="4">eIF-3-epsilon</fullName>
    </alternativeName>
</protein>
<dbReference type="Gramene" id="AUR62020103-RA">
    <property type="protein sequence ID" value="AUR62020103-RA:cds"/>
    <property type="gene ID" value="AUR62020103"/>
</dbReference>
<dbReference type="Proteomes" id="UP000596660">
    <property type="component" value="Unplaced"/>
</dbReference>
<evidence type="ECO:0000313" key="7">
    <source>
        <dbReference type="Proteomes" id="UP000596660"/>
    </source>
</evidence>
<evidence type="ECO:0000256" key="4">
    <source>
        <dbReference type="HAMAP-Rule" id="MF_03005"/>
    </source>
</evidence>
<dbReference type="EnsemblPlants" id="AUR62020103-RA">
    <property type="protein sequence ID" value="AUR62020103-RA:cds"/>
    <property type="gene ID" value="AUR62020103"/>
</dbReference>
<keyword evidence="3 4" id="KW-0648">Protein biosynthesis</keyword>
<accession>A0A803LXA2</accession>
<reference evidence="6" key="1">
    <citation type="journal article" date="2017" name="Nature">
        <title>The genome of Chenopodium quinoa.</title>
        <authorList>
            <person name="Jarvis D.E."/>
            <person name="Ho Y.S."/>
            <person name="Lightfoot D.J."/>
            <person name="Schmoeckel S.M."/>
            <person name="Li B."/>
            <person name="Borm T.J.A."/>
            <person name="Ohyanagi H."/>
            <person name="Mineta K."/>
            <person name="Michell C.T."/>
            <person name="Saber N."/>
            <person name="Kharbatia N.M."/>
            <person name="Rupper R.R."/>
            <person name="Sharp A.R."/>
            <person name="Dally N."/>
            <person name="Boughton B.A."/>
            <person name="Woo Y.H."/>
            <person name="Gao G."/>
            <person name="Schijlen E.G.W.M."/>
            <person name="Guo X."/>
            <person name="Momin A.A."/>
            <person name="Negrao S."/>
            <person name="Al-Babili S."/>
            <person name="Gehring C."/>
            <person name="Roessner U."/>
            <person name="Jung C."/>
            <person name="Murphy K."/>
            <person name="Arold S.T."/>
            <person name="Gojobori T."/>
            <person name="van der Linden C.G."/>
            <person name="van Loo E.N."/>
            <person name="Jellen E.N."/>
            <person name="Maughan P.J."/>
            <person name="Tester M."/>
        </authorList>
    </citation>
    <scope>NUCLEOTIDE SEQUENCE [LARGE SCALE GENOMIC DNA]</scope>
    <source>
        <strain evidence="6">cv. PI 614886</strain>
    </source>
</reference>
<keyword evidence="2 4" id="KW-0396">Initiation factor</keyword>
<feature type="domain" description="MPN" evidence="5">
    <location>
        <begin position="19"/>
        <end position="150"/>
    </location>
</feature>
<dbReference type="GO" id="GO:0031369">
    <property type="term" value="F:translation initiation factor binding"/>
    <property type="evidence" value="ECO:0007669"/>
    <property type="project" value="InterPro"/>
</dbReference>
<organism evidence="6 7">
    <name type="scientific">Chenopodium quinoa</name>
    <name type="common">Quinoa</name>
    <dbReference type="NCBI Taxonomy" id="63459"/>
    <lineage>
        <taxon>Eukaryota</taxon>
        <taxon>Viridiplantae</taxon>
        <taxon>Streptophyta</taxon>
        <taxon>Embryophyta</taxon>
        <taxon>Tracheophyta</taxon>
        <taxon>Spermatophyta</taxon>
        <taxon>Magnoliopsida</taxon>
        <taxon>eudicotyledons</taxon>
        <taxon>Gunneridae</taxon>
        <taxon>Pentapetalae</taxon>
        <taxon>Caryophyllales</taxon>
        <taxon>Chenopodiaceae</taxon>
        <taxon>Chenopodioideae</taxon>
        <taxon>Atripliceae</taxon>
        <taxon>Chenopodium</taxon>
    </lineage>
</organism>
<dbReference type="OMA" id="QDVIMIE"/>
<dbReference type="GO" id="GO:0071541">
    <property type="term" value="C:eukaryotic translation initiation factor 3 complex, eIF3m"/>
    <property type="evidence" value="ECO:0007669"/>
    <property type="project" value="TreeGrafter"/>
</dbReference>
<dbReference type="CDD" id="cd08064">
    <property type="entry name" value="MPN_eIF3f"/>
    <property type="match status" value="1"/>
</dbReference>
<comment type="subcellular location">
    <subcellularLocation>
        <location evidence="4">Cytoplasm</location>
    </subcellularLocation>
</comment>
<keyword evidence="1 4" id="KW-0963">Cytoplasm</keyword>
<dbReference type="GO" id="GO:0001732">
    <property type="term" value="P:formation of cytoplasmic translation initiation complex"/>
    <property type="evidence" value="ECO:0007669"/>
    <property type="project" value="UniProtKB-UniRule"/>
</dbReference>
<dbReference type="PROSITE" id="PS50249">
    <property type="entry name" value="MPN"/>
    <property type="match status" value="1"/>
</dbReference>